<feature type="transmembrane region" description="Helical" evidence="2">
    <location>
        <begin position="39"/>
        <end position="59"/>
    </location>
</feature>
<feature type="transmembrane region" description="Helical" evidence="2">
    <location>
        <begin position="335"/>
        <end position="354"/>
    </location>
</feature>
<keyword evidence="2" id="KW-0472">Membrane</keyword>
<reference evidence="3 4" key="1">
    <citation type="submission" date="2013-01" db="EMBL/GenBank/DDBJ databases">
        <authorList>
            <person name="Bench S."/>
        </authorList>
    </citation>
    <scope>NUCLEOTIDE SEQUENCE [LARGE SCALE GENOMIC DNA]</scope>
    <source>
        <strain evidence="3 4">WH 0402</strain>
    </source>
</reference>
<feature type="compositionally biased region" description="Basic residues" evidence="1">
    <location>
        <begin position="1"/>
        <end position="12"/>
    </location>
</feature>
<feature type="transmembrane region" description="Helical" evidence="2">
    <location>
        <begin position="142"/>
        <end position="161"/>
    </location>
</feature>
<feature type="transmembrane region" description="Helical" evidence="2">
    <location>
        <begin position="534"/>
        <end position="550"/>
    </location>
</feature>
<dbReference type="AlphaFoldDB" id="T2JSE4"/>
<accession>T2JSE4</accession>
<dbReference type="Proteomes" id="UP000018130">
    <property type="component" value="Unassembled WGS sequence"/>
</dbReference>
<organism evidence="3 4">
    <name type="scientific">Crocosphaera watsonii WH 0402</name>
    <dbReference type="NCBI Taxonomy" id="1284629"/>
    <lineage>
        <taxon>Bacteria</taxon>
        <taxon>Bacillati</taxon>
        <taxon>Cyanobacteriota</taxon>
        <taxon>Cyanophyceae</taxon>
        <taxon>Oscillatoriophycideae</taxon>
        <taxon>Chroococcales</taxon>
        <taxon>Aphanothecaceae</taxon>
        <taxon>Crocosphaera</taxon>
    </lineage>
</organism>
<keyword evidence="2" id="KW-1133">Transmembrane helix</keyword>
<gene>
    <name evidence="3" type="ORF">CWATWH0402_5577</name>
</gene>
<feature type="transmembrane region" description="Helical" evidence="2">
    <location>
        <begin position="503"/>
        <end position="522"/>
    </location>
</feature>
<feature type="transmembrane region" description="Helical" evidence="2">
    <location>
        <begin position="110"/>
        <end position="130"/>
    </location>
</feature>
<feature type="transmembrane region" description="Helical" evidence="2">
    <location>
        <begin position="475"/>
        <end position="496"/>
    </location>
</feature>
<feature type="transmembrane region" description="Helical" evidence="2">
    <location>
        <begin position="243"/>
        <end position="262"/>
    </location>
</feature>
<feature type="transmembrane region" description="Helical" evidence="2">
    <location>
        <begin position="65"/>
        <end position="82"/>
    </location>
</feature>
<dbReference type="NCBIfam" id="NF038300">
    <property type="entry name" value="EPS_HpsL"/>
    <property type="match status" value="1"/>
</dbReference>
<evidence type="ECO:0000256" key="2">
    <source>
        <dbReference type="SAM" id="Phobius"/>
    </source>
</evidence>
<protein>
    <recommendedName>
        <fullName evidence="5">Bacterial cell division membrane protein</fullName>
    </recommendedName>
</protein>
<evidence type="ECO:0000313" key="4">
    <source>
        <dbReference type="Proteomes" id="UP000018130"/>
    </source>
</evidence>
<feature type="transmembrane region" description="Helical" evidence="2">
    <location>
        <begin position="384"/>
        <end position="402"/>
    </location>
</feature>
<dbReference type="EMBL" id="CAQN01000675">
    <property type="protein sequence ID" value="CCQ67959.1"/>
    <property type="molecule type" value="Genomic_DNA"/>
</dbReference>
<name>T2JSE4_CROWT</name>
<feature type="region of interest" description="Disordered" evidence="1">
    <location>
        <begin position="1"/>
        <end position="20"/>
    </location>
</feature>
<feature type="transmembrane region" description="Helical" evidence="2">
    <location>
        <begin position="87"/>
        <end position="104"/>
    </location>
</feature>
<keyword evidence="2" id="KW-0812">Transmembrane</keyword>
<evidence type="ECO:0000313" key="3">
    <source>
        <dbReference type="EMBL" id="CCQ67959.1"/>
    </source>
</evidence>
<reference evidence="3 4" key="2">
    <citation type="submission" date="2013-09" db="EMBL/GenBank/DDBJ databases">
        <title>Whole genome comparison of six Crocosphaera watsonii strains with differing phenotypes.</title>
        <authorList>
            <person name="Bench S.R."/>
            <person name="Heller P."/>
            <person name="Frank I."/>
            <person name="Arciniega M."/>
            <person name="Shilova I.N."/>
            <person name="Zehr J.P."/>
        </authorList>
    </citation>
    <scope>NUCLEOTIDE SEQUENCE [LARGE SCALE GENOMIC DNA]</scope>
    <source>
        <strain evidence="3 4">WH 0402</strain>
    </source>
</reference>
<evidence type="ECO:0008006" key="5">
    <source>
        <dbReference type="Google" id="ProtNLM"/>
    </source>
</evidence>
<comment type="caution">
    <text evidence="3">The sequence shown here is derived from an EMBL/GenBank/DDBJ whole genome shotgun (WGS) entry which is preliminary data.</text>
</comment>
<dbReference type="InterPro" id="IPR049753">
    <property type="entry name" value="EPS_HpsL-like"/>
</dbReference>
<proteinExistence type="predicted"/>
<sequence>MTRSLRRRQSRKRQADNSSVDIKDKLAQKRKAKATRRKLMGLIGFSLFFAILVGVPLSFSISPKIGGSVGLLIPLFVVCYNYPRTALWAFLIYMPFSGTMTYWIGGGNALFQLSKDGFYIPGLLGLIYYCRKKKQAIIVSKPLLITLVLLATCALLTLFFVNGAKQFLPTCDSISYDDRYLRDANGEWILSADGIVIRTPCKNSIPFAQGILGLKVLAGYIPLIFCAYYLINDKKQLLFLGRLLVVIAIICCGLALIQFWMFKTGRCQGTDHLAGELLFKPTIKARCLVGGSALYSPSQGQIRMPGTFVSPWHWGWFLVANAAICFSVAFSDSAFFWRNCGLFGMAMVFINAVICGQRLALALVPAVMIIMLFLTGKIADFKRFIPIAIGLSLVLLIGFSFLNPDFVQERIDSFVGRWNASPPYSFIQEQFDFAMRTQKGFLGQGLGSGTNSTRIFGKVSLIETYHPKLLFEMGFPGLIAFMIFVSHLCFLTFKIYRGLKDECLKSFASSFWVFLLIIAYFPYWYPLDTDPVCVYYWLFAGVLLKLPVIDKEEQIKLKAQKAAEDALKKRVKTKRRNPSAI</sequence>
<feature type="transmembrane region" description="Helical" evidence="2">
    <location>
        <begin position="360"/>
        <end position="379"/>
    </location>
</feature>
<feature type="transmembrane region" description="Helical" evidence="2">
    <location>
        <begin position="313"/>
        <end position="330"/>
    </location>
</feature>
<evidence type="ECO:0000256" key="1">
    <source>
        <dbReference type="SAM" id="MobiDB-lite"/>
    </source>
</evidence>
<feature type="transmembrane region" description="Helical" evidence="2">
    <location>
        <begin position="212"/>
        <end position="231"/>
    </location>
</feature>
<dbReference type="RefSeq" id="WP_048326170.1">
    <property type="nucleotide sequence ID" value="NZ_CAQN01000675.1"/>
</dbReference>